<reference evidence="2" key="1">
    <citation type="journal article" date="2020" name="mSystems">
        <title>Genome- and Community-Level Interaction Insights into Carbon Utilization and Element Cycling Functions of Hydrothermarchaeota in Hydrothermal Sediment.</title>
        <authorList>
            <person name="Zhou Z."/>
            <person name="Liu Y."/>
            <person name="Xu W."/>
            <person name="Pan J."/>
            <person name="Luo Z.H."/>
            <person name="Li M."/>
        </authorList>
    </citation>
    <scope>NUCLEOTIDE SEQUENCE [LARGE SCALE GENOMIC DNA]</scope>
    <source>
        <strain evidence="2">SpSt-110</strain>
    </source>
</reference>
<name>A0A7J3XYP7_9CREN</name>
<dbReference type="EMBL" id="DRYK01000044">
    <property type="protein sequence ID" value="HHP67807.1"/>
    <property type="molecule type" value="Genomic_DNA"/>
</dbReference>
<dbReference type="AlphaFoldDB" id="A0A7J3XYP7"/>
<organism evidence="2">
    <name type="scientific">Thermogladius calderae</name>
    <dbReference type="NCBI Taxonomy" id="1200300"/>
    <lineage>
        <taxon>Archaea</taxon>
        <taxon>Thermoproteota</taxon>
        <taxon>Thermoprotei</taxon>
        <taxon>Desulfurococcales</taxon>
        <taxon>Desulfurococcaceae</taxon>
        <taxon>Thermogladius</taxon>
    </lineage>
</organism>
<dbReference type="Pfam" id="PF03657">
    <property type="entry name" value="UPF0113"/>
    <property type="match status" value="1"/>
</dbReference>
<protein>
    <recommendedName>
        <fullName evidence="1">UPF0113 domain-containing protein</fullName>
    </recommendedName>
</protein>
<evidence type="ECO:0000259" key="1">
    <source>
        <dbReference type="Pfam" id="PF03657"/>
    </source>
</evidence>
<sequence>MRGRRRIKFVNNPAPTEHVEALKEYILGAFNAELDLLVEVGELKETCFNDLCLIYQGITELSGAVFSGGLVGIVKEGHVVPSPQLYTKLFQRFGWRSCVVATDKGVKAFLYGNDLLLESVAEIYPPVDSYVAVLDYYDYNVIGVAVWDESSKVFKNVFDLGVYLRKLG</sequence>
<comment type="caution">
    <text evidence="2">The sequence shown here is derived from an EMBL/GenBank/DDBJ whole genome shotgun (WGS) entry which is preliminary data.</text>
</comment>
<evidence type="ECO:0000313" key="2">
    <source>
        <dbReference type="EMBL" id="HHP67807.1"/>
    </source>
</evidence>
<gene>
    <name evidence="2" type="ORF">ENM60_03315</name>
</gene>
<proteinExistence type="predicted"/>
<dbReference type="GO" id="GO:0003723">
    <property type="term" value="F:RNA binding"/>
    <property type="evidence" value="ECO:0007669"/>
    <property type="project" value="InterPro"/>
</dbReference>
<dbReference type="InterPro" id="IPR036974">
    <property type="entry name" value="PUA_sf"/>
</dbReference>
<dbReference type="Gene3D" id="2.30.130.10">
    <property type="entry name" value="PUA domain"/>
    <property type="match status" value="1"/>
</dbReference>
<accession>A0A7J3XYP7</accession>
<feature type="domain" description="UPF0113" evidence="1">
    <location>
        <begin position="98"/>
        <end position="166"/>
    </location>
</feature>
<dbReference type="InterPro" id="IPR005155">
    <property type="entry name" value="UPF0113_PUA"/>
</dbReference>